<proteinExistence type="predicted"/>
<evidence type="ECO:0000313" key="1">
    <source>
        <dbReference type="EMBL" id="KAI3369534.1"/>
    </source>
</evidence>
<sequence length="1047" mass="116058">MEDGTLRITNISKSDGGRYTCVARNHFGTSSSTGTLVVKEPTKIIVPPLSLDASVGQSLVLPCEVSSDSSLSPIFKWFFNGKAIDFSRQEHFEMIGGGFAGDLMVRNIQLKHSGKYVCMVHTEVDTVSAAADLIVRGPPGAPEGLVVTDITNTTVQLSWSSGPDNHSPVTVYMVQARTPFSIGWQTVRTVPKVAPVNVSGGGGARGELVIMWEPVPEEQQSGEDFGYVVAFRPLGSSTWIQTVLASPDASRYIYRNDSIAPLSQFEVKVGVYNSMGEGPFSHVVRVFSAEEEPSEAPARVWARAVSASEIEVYWEPIPPGSSSEKIVAYEKRIRDHEAEHPQRLSSQLWSAEPGKLSYASANLSHQDTLAPEGSPCMMANEYYLGIGSSVLFWETGSQQSEAERVRVINTAALLTGLKGSTLYLISVRAQNSAGLGPCSPALNITTKKPLCSRRLKSTQYKTHFSAAPDDYIKADCTPSQPPGNIEWSLTNSKIFLNWEHVKAMENESEVTGYKVLYRQNWHGRTTVLGTNKTSVELQIPSGEDYLIEIKALTEGGDGTSSGPIRIPKMSTQACRETLYKCRRHSGAVASSVASQQESSEFGPTSKLGPSYVEFAYYPEGFFPQSKDLQNLYASKTLRPSNRVRKNFKKSLYGKKKKPEEEPQMRDPSPWDGQTCNRCHMYREHHHQYTEFMGLVHVVKVSQHRHRSCPHQASEPQTDGPQPESVRNLQDWDQGSGWLTKEEYNKPTEGIWSINISDCLDIPAGGQGGGGGDHLSLTELPSVGPGVWWPADAIMVSSPARSHSRELVKIDQLALGVAESLRSSCLMECLRREKQCSANTVYSAGGELLTSTGDIVGWWKEYFEDLLNPTDMPSTEEAEAGDSKSIFCTSSLWVFYCGSNYGKTLPKRVQTKMDSKLNAIHEGLQAINQQLEPLHLQLHKLKSELDYCDSLETKYNTATRKQFNSLQKEVMDLLDKVKNHKLMEIMCDDVKASNEELSGHCHYLQQKIQELKDADQSPLEGRINELKAENEAKTRDREDLKKELQDLQ</sequence>
<accession>A0ACB8WPL3</accession>
<gene>
    <name evidence="1" type="ORF">L3Q82_007744</name>
</gene>
<organism evidence="1 2">
    <name type="scientific">Scortum barcoo</name>
    <name type="common">barcoo grunter</name>
    <dbReference type="NCBI Taxonomy" id="214431"/>
    <lineage>
        <taxon>Eukaryota</taxon>
        <taxon>Metazoa</taxon>
        <taxon>Chordata</taxon>
        <taxon>Craniata</taxon>
        <taxon>Vertebrata</taxon>
        <taxon>Euteleostomi</taxon>
        <taxon>Actinopterygii</taxon>
        <taxon>Neopterygii</taxon>
        <taxon>Teleostei</taxon>
        <taxon>Neoteleostei</taxon>
        <taxon>Acanthomorphata</taxon>
        <taxon>Eupercaria</taxon>
        <taxon>Centrarchiformes</taxon>
        <taxon>Terapontoidei</taxon>
        <taxon>Terapontidae</taxon>
        <taxon>Scortum</taxon>
    </lineage>
</organism>
<dbReference type="EMBL" id="CM041537">
    <property type="protein sequence ID" value="KAI3369534.1"/>
    <property type="molecule type" value="Genomic_DNA"/>
</dbReference>
<dbReference type="Proteomes" id="UP000831701">
    <property type="component" value="Chromosome 7"/>
</dbReference>
<reference evidence="1" key="1">
    <citation type="submission" date="2022-04" db="EMBL/GenBank/DDBJ databases">
        <title>Jade perch genome.</title>
        <authorList>
            <person name="Chao B."/>
        </authorList>
    </citation>
    <scope>NUCLEOTIDE SEQUENCE</scope>
    <source>
        <strain evidence="1">CB-2022</strain>
    </source>
</reference>
<protein>
    <submittedName>
        <fullName evidence="1">Uncharacterized protein</fullName>
    </submittedName>
</protein>
<keyword evidence="2" id="KW-1185">Reference proteome</keyword>
<comment type="caution">
    <text evidence="1">The sequence shown here is derived from an EMBL/GenBank/DDBJ whole genome shotgun (WGS) entry which is preliminary data.</text>
</comment>
<evidence type="ECO:0000313" key="2">
    <source>
        <dbReference type="Proteomes" id="UP000831701"/>
    </source>
</evidence>
<name>A0ACB8WPL3_9TELE</name>